<dbReference type="Proteomes" id="UP000028999">
    <property type="component" value="Unassembled WGS sequence"/>
</dbReference>
<gene>
    <name evidence="1" type="primary">BnaC03g13020D</name>
    <name evidence="1" type="ORF">GSBRNA2T00060710001</name>
</gene>
<sequence length="97" mass="11097">MEGPLSSTRETSKHPLLPPTISSGSLYRLLSQPIPPVAFSFRSLSSALPPPSARCLFPLLKCVLESVELIIGNENGAGDHRWCCWWRCSFWRKRWWR</sequence>
<evidence type="ECO:0000313" key="2">
    <source>
        <dbReference type="Proteomes" id="UP000028999"/>
    </source>
</evidence>
<evidence type="ECO:0000313" key="1">
    <source>
        <dbReference type="EMBL" id="CDY11876.1"/>
    </source>
</evidence>
<dbReference type="PaxDb" id="3708-A0A078FF14"/>
<organism evidence="1 2">
    <name type="scientific">Brassica napus</name>
    <name type="common">Rape</name>
    <dbReference type="NCBI Taxonomy" id="3708"/>
    <lineage>
        <taxon>Eukaryota</taxon>
        <taxon>Viridiplantae</taxon>
        <taxon>Streptophyta</taxon>
        <taxon>Embryophyta</taxon>
        <taxon>Tracheophyta</taxon>
        <taxon>Spermatophyta</taxon>
        <taxon>Magnoliopsida</taxon>
        <taxon>eudicotyledons</taxon>
        <taxon>Gunneridae</taxon>
        <taxon>Pentapetalae</taxon>
        <taxon>rosids</taxon>
        <taxon>malvids</taxon>
        <taxon>Brassicales</taxon>
        <taxon>Brassicaceae</taxon>
        <taxon>Brassiceae</taxon>
        <taxon>Brassica</taxon>
    </lineage>
</organism>
<dbReference type="AlphaFoldDB" id="A0A078FF14"/>
<dbReference type="Gramene" id="CDY11876">
    <property type="protein sequence ID" value="CDY11876"/>
    <property type="gene ID" value="GSBRNA2T00060710001"/>
</dbReference>
<proteinExistence type="predicted"/>
<reference evidence="1 2" key="1">
    <citation type="journal article" date="2014" name="Science">
        <title>Plant genetics. Early allopolyploid evolution in the post-Neolithic Brassica napus oilseed genome.</title>
        <authorList>
            <person name="Chalhoub B."/>
            <person name="Denoeud F."/>
            <person name="Liu S."/>
            <person name="Parkin I.A."/>
            <person name="Tang H."/>
            <person name="Wang X."/>
            <person name="Chiquet J."/>
            <person name="Belcram H."/>
            <person name="Tong C."/>
            <person name="Samans B."/>
            <person name="Correa M."/>
            <person name="Da Silva C."/>
            <person name="Just J."/>
            <person name="Falentin C."/>
            <person name="Koh C.S."/>
            <person name="Le Clainche I."/>
            <person name="Bernard M."/>
            <person name="Bento P."/>
            <person name="Noel B."/>
            <person name="Labadie K."/>
            <person name="Alberti A."/>
            <person name="Charles M."/>
            <person name="Arnaud D."/>
            <person name="Guo H."/>
            <person name="Daviaud C."/>
            <person name="Alamery S."/>
            <person name="Jabbari K."/>
            <person name="Zhao M."/>
            <person name="Edger P.P."/>
            <person name="Chelaifa H."/>
            <person name="Tack D."/>
            <person name="Lassalle G."/>
            <person name="Mestiri I."/>
            <person name="Schnel N."/>
            <person name="Le Paslier M.C."/>
            <person name="Fan G."/>
            <person name="Renault V."/>
            <person name="Bayer P.E."/>
            <person name="Golicz A.A."/>
            <person name="Manoli S."/>
            <person name="Lee T.H."/>
            <person name="Thi V.H."/>
            <person name="Chalabi S."/>
            <person name="Hu Q."/>
            <person name="Fan C."/>
            <person name="Tollenaere R."/>
            <person name="Lu Y."/>
            <person name="Battail C."/>
            <person name="Shen J."/>
            <person name="Sidebottom C.H."/>
            <person name="Wang X."/>
            <person name="Canaguier A."/>
            <person name="Chauveau A."/>
            <person name="Berard A."/>
            <person name="Deniot G."/>
            <person name="Guan M."/>
            <person name="Liu Z."/>
            <person name="Sun F."/>
            <person name="Lim Y.P."/>
            <person name="Lyons E."/>
            <person name="Town C.D."/>
            <person name="Bancroft I."/>
            <person name="Wang X."/>
            <person name="Meng J."/>
            <person name="Ma J."/>
            <person name="Pires J.C."/>
            <person name="King G.J."/>
            <person name="Brunel D."/>
            <person name="Delourme R."/>
            <person name="Renard M."/>
            <person name="Aury J.M."/>
            <person name="Adams K.L."/>
            <person name="Batley J."/>
            <person name="Snowdon R.J."/>
            <person name="Tost J."/>
            <person name="Edwards D."/>
            <person name="Zhou Y."/>
            <person name="Hua W."/>
            <person name="Sharpe A.G."/>
            <person name="Paterson A.H."/>
            <person name="Guan C."/>
            <person name="Wincker P."/>
        </authorList>
    </citation>
    <scope>NUCLEOTIDE SEQUENCE [LARGE SCALE GENOMIC DNA]</scope>
    <source>
        <strain evidence="2">cv. Darmor-bzh</strain>
    </source>
</reference>
<keyword evidence="2" id="KW-1185">Reference proteome</keyword>
<dbReference type="EMBL" id="LK032015">
    <property type="protein sequence ID" value="CDY11876.1"/>
    <property type="molecule type" value="Genomic_DNA"/>
</dbReference>
<protein>
    <submittedName>
        <fullName evidence="1">BnaC03g13020D protein</fullName>
    </submittedName>
</protein>
<name>A0A078FF14_BRANA</name>
<accession>A0A078FF14</accession>